<evidence type="ECO:0000256" key="1">
    <source>
        <dbReference type="SAM" id="Phobius"/>
    </source>
</evidence>
<keyword evidence="3" id="KW-1185">Reference proteome</keyword>
<gene>
    <name evidence="2" type="ORF">SAMN05444008_12536</name>
</gene>
<organism evidence="2 3">
    <name type="scientific">Cnuella takakiae</name>
    <dbReference type="NCBI Taxonomy" id="1302690"/>
    <lineage>
        <taxon>Bacteria</taxon>
        <taxon>Pseudomonadati</taxon>
        <taxon>Bacteroidota</taxon>
        <taxon>Chitinophagia</taxon>
        <taxon>Chitinophagales</taxon>
        <taxon>Chitinophagaceae</taxon>
        <taxon>Cnuella</taxon>
    </lineage>
</organism>
<keyword evidence="1" id="KW-0812">Transmembrane</keyword>
<dbReference type="Proteomes" id="UP000184368">
    <property type="component" value="Unassembled WGS sequence"/>
</dbReference>
<accession>A0A1M5IS26</accession>
<proteinExistence type="predicted"/>
<evidence type="ECO:0000313" key="3">
    <source>
        <dbReference type="Proteomes" id="UP000184368"/>
    </source>
</evidence>
<evidence type="ECO:0000313" key="2">
    <source>
        <dbReference type="EMBL" id="SHG31148.1"/>
    </source>
</evidence>
<reference evidence="2 3" key="1">
    <citation type="submission" date="2016-11" db="EMBL/GenBank/DDBJ databases">
        <authorList>
            <person name="Jaros S."/>
            <person name="Januszkiewicz K."/>
            <person name="Wedrychowicz H."/>
        </authorList>
    </citation>
    <scope>NUCLEOTIDE SEQUENCE [LARGE SCALE GENOMIC DNA]</scope>
    <source>
        <strain evidence="2 3">DSM 26897</strain>
    </source>
</reference>
<feature type="transmembrane region" description="Helical" evidence="1">
    <location>
        <begin position="131"/>
        <end position="150"/>
    </location>
</feature>
<dbReference type="RefSeq" id="WP_073048375.1">
    <property type="nucleotide sequence ID" value="NZ_FQUO01000025.1"/>
</dbReference>
<keyword evidence="1" id="KW-1133">Transmembrane helix</keyword>
<sequence>MKIADVLESGITGVTTLSLIQEALGKMNGDEPHTMLHKSDTIKQLQKGKKSGKKSKELYVNLAGELLGHAGLFGLSGLGKKKNAILRGGLLGAAAGLAIAFLDNDNDTSKQAIHADGRMYDAEAEAMRQKIVTVTLYTLGGVLAGAAIKAMNNKKIKKTKVVKGLKKAERKLKAGK</sequence>
<dbReference type="AlphaFoldDB" id="A0A1M5IS26"/>
<keyword evidence="1" id="KW-0472">Membrane</keyword>
<protein>
    <submittedName>
        <fullName evidence="2">Uncharacterized protein</fullName>
    </submittedName>
</protein>
<dbReference type="EMBL" id="FQUO01000025">
    <property type="protein sequence ID" value="SHG31148.1"/>
    <property type="molecule type" value="Genomic_DNA"/>
</dbReference>
<feature type="transmembrane region" description="Helical" evidence="1">
    <location>
        <begin position="84"/>
        <end position="102"/>
    </location>
</feature>
<name>A0A1M5IS26_9BACT</name>